<name>A0A835IL33_9MAGN</name>
<feature type="domain" description="FAR1" evidence="1">
    <location>
        <begin position="40"/>
        <end position="126"/>
    </location>
</feature>
<dbReference type="PANTHER" id="PTHR46328:SF31">
    <property type="entry name" value="PROTEIN FAR1-RELATED SEQUENCE 5-LIKE"/>
    <property type="match status" value="1"/>
</dbReference>
<organism evidence="2 3">
    <name type="scientific">Coptis chinensis</name>
    <dbReference type="NCBI Taxonomy" id="261450"/>
    <lineage>
        <taxon>Eukaryota</taxon>
        <taxon>Viridiplantae</taxon>
        <taxon>Streptophyta</taxon>
        <taxon>Embryophyta</taxon>
        <taxon>Tracheophyta</taxon>
        <taxon>Spermatophyta</taxon>
        <taxon>Magnoliopsida</taxon>
        <taxon>Ranunculales</taxon>
        <taxon>Ranunculaceae</taxon>
        <taxon>Coptidoideae</taxon>
        <taxon>Coptis</taxon>
    </lineage>
</organism>
<evidence type="ECO:0000313" key="2">
    <source>
        <dbReference type="EMBL" id="KAF9618242.1"/>
    </source>
</evidence>
<dbReference type="OrthoDB" id="1845384at2759"/>
<evidence type="ECO:0000313" key="3">
    <source>
        <dbReference type="Proteomes" id="UP000631114"/>
    </source>
</evidence>
<dbReference type="AlphaFoldDB" id="A0A835IL33"/>
<gene>
    <name evidence="2" type="ORF">IFM89_000877</name>
</gene>
<dbReference type="PANTHER" id="PTHR46328">
    <property type="entry name" value="FAR-RED IMPAIRED RESPONSIVE (FAR1) FAMILY PROTEIN-RELATED"/>
    <property type="match status" value="1"/>
</dbReference>
<reference evidence="2 3" key="1">
    <citation type="submission" date="2020-10" db="EMBL/GenBank/DDBJ databases">
        <title>The Coptis chinensis genome and diversification of protoberbering-type alkaloids.</title>
        <authorList>
            <person name="Wang B."/>
            <person name="Shu S."/>
            <person name="Song C."/>
            <person name="Liu Y."/>
        </authorList>
    </citation>
    <scope>NUCLEOTIDE SEQUENCE [LARGE SCALE GENOMIC DNA]</scope>
    <source>
        <strain evidence="2">HL-2020</strain>
        <tissue evidence="2">Leaf</tissue>
    </source>
</reference>
<comment type="caution">
    <text evidence="2">The sequence shown here is derived from an EMBL/GenBank/DDBJ whole genome shotgun (WGS) entry which is preliminary data.</text>
</comment>
<dbReference type="Proteomes" id="UP000631114">
    <property type="component" value="Unassembled WGS sequence"/>
</dbReference>
<dbReference type="Pfam" id="PF03101">
    <property type="entry name" value="FAR1"/>
    <property type="match status" value="1"/>
</dbReference>
<sequence>MEDLNDKHVEVNAQTGTNRVEEALQPSVGMEFNFYEDAYEFFNRYAKKVGFGIRVRSSWWRNKPDEENSKEKYHVILSCSSEGYKRMRECNRLRLDTRTGCGAMMRIKLMESQRWKVTEVNFVHTHLNSPSRARFSRSHKKLVPRNKKKLELDCDLDKLSSKLRVRISESRQSSEYKAKIPPLPLSTAPRTTIIYLQELESKSVKPKKEPKDLIIVVLKSVSSLRMCL</sequence>
<accession>A0A835IL33</accession>
<proteinExistence type="predicted"/>
<dbReference type="InterPro" id="IPR004330">
    <property type="entry name" value="FAR1_DNA_bnd_dom"/>
</dbReference>
<evidence type="ECO:0000259" key="1">
    <source>
        <dbReference type="Pfam" id="PF03101"/>
    </source>
</evidence>
<dbReference type="EMBL" id="JADFTS010000002">
    <property type="protein sequence ID" value="KAF9618242.1"/>
    <property type="molecule type" value="Genomic_DNA"/>
</dbReference>
<protein>
    <recommendedName>
        <fullName evidence="1">FAR1 domain-containing protein</fullName>
    </recommendedName>
</protein>
<keyword evidence="3" id="KW-1185">Reference proteome</keyword>